<feature type="transmembrane region" description="Helical" evidence="7">
    <location>
        <begin position="260"/>
        <end position="282"/>
    </location>
</feature>
<dbReference type="EMBL" id="CP013015">
    <property type="protein sequence ID" value="AMM40255.1"/>
    <property type="molecule type" value="Genomic_DNA"/>
</dbReference>
<proteinExistence type="inferred from homology"/>
<comment type="similarity">
    <text evidence="7">Belongs to the binding-protein-dependent transport system permease family.</text>
</comment>
<dbReference type="CDD" id="cd06261">
    <property type="entry name" value="TM_PBP2"/>
    <property type="match status" value="1"/>
</dbReference>
<comment type="subcellular location">
    <subcellularLocation>
        <location evidence="1 7">Cell membrane</location>
        <topology evidence="1 7">Multi-pass membrane protein</topology>
    </subcellularLocation>
</comment>
<gene>
    <name evidence="9" type="ORF">HS1_000449</name>
</gene>
<evidence type="ECO:0000313" key="10">
    <source>
        <dbReference type="Proteomes" id="UP000070560"/>
    </source>
</evidence>
<dbReference type="OrthoDB" id="9785347at2"/>
<dbReference type="InterPro" id="IPR035906">
    <property type="entry name" value="MetI-like_sf"/>
</dbReference>
<dbReference type="Proteomes" id="UP000070560">
    <property type="component" value="Chromosome"/>
</dbReference>
<keyword evidence="4 7" id="KW-0812">Transmembrane</keyword>
<dbReference type="Gene3D" id="1.10.3720.10">
    <property type="entry name" value="MetI-like"/>
    <property type="match status" value="1"/>
</dbReference>
<keyword evidence="10" id="KW-1185">Reference proteome</keyword>
<evidence type="ECO:0000313" key="9">
    <source>
        <dbReference type="EMBL" id="AMM40255.1"/>
    </source>
</evidence>
<feature type="transmembrane region" description="Helical" evidence="7">
    <location>
        <begin position="201"/>
        <end position="220"/>
    </location>
</feature>
<sequence length="290" mass="32957">MEIRFHKRITTAYIFVSPLLLIIFLFILVPILGTWVNSLFQDIPYLPKKFVGMKNYLILIKNPDFWDALKFTIFFTLASVSLETILGISFALLLKERFPGRGILRTMLLIPWAIPTVISARIWQLIYNYNYGLLNYLLQGLGFSDKINWLGTPQSAFWALVLADVWKTTPFMAIIILTGLQAIPEDIYKQAKVDGARFIKRFFFITLPLLRPALIVALIFRTADSLRIFDLVYVLTGGGPAGATRTISVLGFQYYTSADFGLGAAVSSLTFLIVFGFSLLYIRLWGIRKL</sequence>
<dbReference type="PANTHER" id="PTHR43005:SF2">
    <property type="entry name" value="INTEGRAL MEMBRANE SUGAR TRANSPORT PROTEIN"/>
    <property type="match status" value="1"/>
</dbReference>
<evidence type="ECO:0000256" key="6">
    <source>
        <dbReference type="ARBA" id="ARBA00023136"/>
    </source>
</evidence>
<dbReference type="PROSITE" id="PS50928">
    <property type="entry name" value="ABC_TM1"/>
    <property type="match status" value="1"/>
</dbReference>
<keyword evidence="3" id="KW-1003">Cell membrane</keyword>
<evidence type="ECO:0000256" key="3">
    <source>
        <dbReference type="ARBA" id="ARBA00022475"/>
    </source>
</evidence>
<dbReference type="AlphaFoldDB" id="A0A7U4THI3"/>
<keyword evidence="5 7" id="KW-1133">Transmembrane helix</keyword>
<evidence type="ECO:0000256" key="7">
    <source>
        <dbReference type="RuleBase" id="RU363032"/>
    </source>
</evidence>
<organism evidence="9 10">
    <name type="scientific">Desulfofervidus auxilii</name>
    <dbReference type="NCBI Taxonomy" id="1621989"/>
    <lineage>
        <taxon>Bacteria</taxon>
        <taxon>Pseudomonadati</taxon>
        <taxon>Thermodesulfobacteriota</taxon>
        <taxon>Candidatus Desulfofervidia</taxon>
        <taxon>Candidatus Desulfofervidales</taxon>
        <taxon>Candidatus Desulfofervidaceae</taxon>
        <taxon>Candidatus Desulfofervidus</taxon>
    </lineage>
</organism>
<evidence type="ECO:0000256" key="1">
    <source>
        <dbReference type="ARBA" id="ARBA00004651"/>
    </source>
</evidence>
<dbReference type="GO" id="GO:0005886">
    <property type="term" value="C:plasma membrane"/>
    <property type="evidence" value="ECO:0007669"/>
    <property type="project" value="UniProtKB-SubCell"/>
</dbReference>
<dbReference type="Pfam" id="PF00528">
    <property type="entry name" value="BPD_transp_1"/>
    <property type="match status" value="1"/>
</dbReference>
<keyword evidence="9" id="KW-0762">Sugar transport</keyword>
<dbReference type="KEGG" id="daw:HS1_000449"/>
<evidence type="ECO:0000256" key="4">
    <source>
        <dbReference type="ARBA" id="ARBA00022692"/>
    </source>
</evidence>
<feature type="domain" description="ABC transmembrane type-1" evidence="8">
    <location>
        <begin position="69"/>
        <end position="281"/>
    </location>
</feature>
<feature type="transmembrane region" description="Helical" evidence="7">
    <location>
        <begin position="106"/>
        <end position="126"/>
    </location>
</feature>
<protein>
    <submittedName>
        <fullName evidence="9">Permease component of ABC-type sugar transporter</fullName>
    </submittedName>
</protein>
<reference evidence="9 10" key="1">
    <citation type="submission" date="2015-10" db="EMBL/GenBank/DDBJ databases">
        <title>Candidatus Desulfofervidus auxilii, a hydrogenotrophic sulfate-reducing bacterium involved in the thermophilic anaerobic oxidation of methane.</title>
        <authorList>
            <person name="Krukenberg V."/>
            <person name="Richter M."/>
            <person name="Wegener G."/>
        </authorList>
    </citation>
    <scope>NUCLEOTIDE SEQUENCE [LARGE SCALE GENOMIC DNA]</scope>
    <source>
        <strain evidence="9 10">HS1</strain>
    </source>
</reference>
<evidence type="ECO:0000256" key="5">
    <source>
        <dbReference type="ARBA" id="ARBA00022989"/>
    </source>
</evidence>
<evidence type="ECO:0000259" key="8">
    <source>
        <dbReference type="PROSITE" id="PS50928"/>
    </source>
</evidence>
<dbReference type="SUPFAM" id="SSF161098">
    <property type="entry name" value="MetI-like"/>
    <property type="match status" value="1"/>
</dbReference>
<keyword evidence="2 7" id="KW-0813">Transport</keyword>
<feature type="transmembrane region" description="Helical" evidence="7">
    <location>
        <begin position="156"/>
        <end position="180"/>
    </location>
</feature>
<accession>A0A7U4THI3</accession>
<name>A0A7U4THI3_DESA2</name>
<keyword evidence="6 7" id="KW-0472">Membrane</keyword>
<dbReference type="PANTHER" id="PTHR43005">
    <property type="entry name" value="BLR7065 PROTEIN"/>
    <property type="match status" value="1"/>
</dbReference>
<dbReference type="RefSeq" id="WP_066060550.1">
    <property type="nucleotide sequence ID" value="NZ_CP013015.1"/>
</dbReference>
<dbReference type="InterPro" id="IPR000515">
    <property type="entry name" value="MetI-like"/>
</dbReference>
<evidence type="ECO:0000256" key="2">
    <source>
        <dbReference type="ARBA" id="ARBA00022448"/>
    </source>
</evidence>
<feature type="transmembrane region" description="Helical" evidence="7">
    <location>
        <begin position="12"/>
        <end position="36"/>
    </location>
</feature>
<feature type="transmembrane region" description="Helical" evidence="7">
    <location>
        <begin position="71"/>
        <end position="94"/>
    </location>
</feature>
<dbReference type="GO" id="GO:0055085">
    <property type="term" value="P:transmembrane transport"/>
    <property type="evidence" value="ECO:0007669"/>
    <property type="project" value="InterPro"/>
</dbReference>